<proteinExistence type="predicted"/>
<evidence type="ECO:0000313" key="2">
    <source>
        <dbReference type="EMBL" id="KXZ46870.1"/>
    </source>
</evidence>
<reference evidence="3" key="1">
    <citation type="journal article" date="2016" name="Nat. Commun.">
        <title>The Gonium pectorale genome demonstrates co-option of cell cycle regulation during the evolution of multicellularity.</title>
        <authorList>
            <person name="Hanschen E.R."/>
            <person name="Marriage T.N."/>
            <person name="Ferris P.J."/>
            <person name="Hamaji T."/>
            <person name="Toyoda A."/>
            <person name="Fujiyama A."/>
            <person name="Neme R."/>
            <person name="Noguchi H."/>
            <person name="Minakuchi Y."/>
            <person name="Suzuki M."/>
            <person name="Kawai-Toyooka H."/>
            <person name="Smith D.R."/>
            <person name="Sparks H."/>
            <person name="Anderson J."/>
            <person name="Bakaric R."/>
            <person name="Luria V."/>
            <person name="Karger A."/>
            <person name="Kirschner M.W."/>
            <person name="Durand P.M."/>
            <person name="Michod R.E."/>
            <person name="Nozaki H."/>
            <person name="Olson B.J."/>
        </authorList>
    </citation>
    <scope>NUCLEOTIDE SEQUENCE [LARGE SCALE GENOMIC DNA]</scope>
    <source>
        <strain evidence="3">NIES-2863</strain>
    </source>
</reference>
<evidence type="ECO:0000313" key="3">
    <source>
        <dbReference type="Proteomes" id="UP000075714"/>
    </source>
</evidence>
<dbReference type="AlphaFoldDB" id="A0A150GBY5"/>
<evidence type="ECO:0000256" key="1">
    <source>
        <dbReference type="SAM" id="MobiDB-lite"/>
    </source>
</evidence>
<name>A0A150GBY5_GONPE</name>
<feature type="region of interest" description="Disordered" evidence="1">
    <location>
        <begin position="248"/>
        <end position="282"/>
    </location>
</feature>
<comment type="caution">
    <text evidence="2">The sequence shown here is derived from an EMBL/GenBank/DDBJ whole genome shotgun (WGS) entry which is preliminary data.</text>
</comment>
<organism evidence="2 3">
    <name type="scientific">Gonium pectorale</name>
    <name type="common">Green alga</name>
    <dbReference type="NCBI Taxonomy" id="33097"/>
    <lineage>
        <taxon>Eukaryota</taxon>
        <taxon>Viridiplantae</taxon>
        <taxon>Chlorophyta</taxon>
        <taxon>core chlorophytes</taxon>
        <taxon>Chlorophyceae</taxon>
        <taxon>CS clade</taxon>
        <taxon>Chlamydomonadales</taxon>
        <taxon>Volvocaceae</taxon>
        <taxon>Gonium</taxon>
    </lineage>
</organism>
<accession>A0A150GBY5</accession>
<dbReference type="EMBL" id="LSYV01000041">
    <property type="protein sequence ID" value="KXZ46870.1"/>
    <property type="molecule type" value="Genomic_DNA"/>
</dbReference>
<keyword evidence="3" id="KW-1185">Reference proteome</keyword>
<dbReference type="OrthoDB" id="545149at2759"/>
<sequence>MTRLPLQILASLGHGSRDYALYSSRLWCNALDSAASAVDSACSTSAASRPSAAMARRYATHRPNLLQAVDTNHIDALLSSSTVLQHALIPVLQYGNLFDPEQVTRTLQRVPRMLRYQLRKRSHGSGRAAAAGAGTTLAQAAGAQKAREAASLLLDALGSRLAAVAPDCSDEQLARAIWAYGVSRHHHPDVLRAACEQLQQRLGTMPVPHVATAAWGLAAAARDAPAELAAPVRQLLQAIGSHLVATQPDNLELPAPPAQLQPPAASDAGSTEGGAAAAAASGGPLQSAADEVAAAAGRGRAEGALPWLDHRSAVKLAWAFATAEVRDPQVLDLLGDAAASRIATQLRAHNPAAGPLSPRATFLYRTVRGWQAWPRPRPPRTGTAGRRSRYLYDERPRVVLRDFTLSTLAPLLCSFRRLGHIHEGLLQASAQHVLASTAGASLRVRTVDVSRLTAAYSAARFRHGPALEALLLSTQLHAVPAPLLARLATLAAEWGVRRRSLYDRLLRQLTARAWVAGGGGAASAALALAGAGGEEDAAVAEAAEALGLALPDTRAVESGRATEVSWRATEQRVAAEAAAWGQALQRPEDECQPGELARLLQSLAKAGFKDPQHEFVRPLFAAVLPHLADRSQLPPDLLCGLALAAAAYNLRSLDGAHALAANADVLADITNLVLYGERRPSSKASQARRERLLHASGRGDGTLAASLRADIGISPRGAARLADALGRRPQALPSNDDLRAALALVEPAGTSSGKWLERLRNRLAFHSRTPALPKRLALESESLMS</sequence>
<dbReference type="Proteomes" id="UP000075714">
    <property type="component" value="Unassembled WGS sequence"/>
</dbReference>
<feature type="compositionally biased region" description="Low complexity" evidence="1">
    <location>
        <begin position="261"/>
        <end position="282"/>
    </location>
</feature>
<dbReference type="STRING" id="33097.A0A150GBY5"/>
<protein>
    <submittedName>
        <fullName evidence="2">Uncharacterized protein</fullName>
    </submittedName>
</protein>
<gene>
    <name evidence="2" type="ORF">GPECTOR_40g604</name>
</gene>